<dbReference type="AlphaFoldDB" id="A0AAD8W6C2"/>
<gene>
    <name evidence="3" type="ORF">QYE76_060514</name>
</gene>
<evidence type="ECO:0000313" key="3">
    <source>
        <dbReference type="EMBL" id="KAK1642709.1"/>
    </source>
</evidence>
<reference evidence="3" key="1">
    <citation type="submission" date="2023-07" db="EMBL/GenBank/DDBJ databases">
        <title>A chromosome-level genome assembly of Lolium multiflorum.</title>
        <authorList>
            <person name="Chen Y."/>
            <person name="Copetti D."/>
            <person name="Kolliker R."/>
            <person name="Studer B."/>
        </authorList>
    </citation>
    <scope>NUCLEOTIDE SEQUENCE</scope>
    <source>
        <strain evidence="3">02402/16</strain>
        <tissue evidence="3">Leaf</tissue>
    </source>
</reference>
<comment type="caution">
    <text evidence="3">The sequence shown here is derived from an EMBL/GenBank/DDBJ whole genome shotgun (WGS) entry which is preliminary data.</text>
</comment>
<proteinExistence type="predicted"/>
<protein>
    <recommendedName>
        <fullName evidence="2">RNase H type-1 domain-containing protein</fullName>
    </recommendedName>
</protein>
<dbReference type="GO" id="GO:0004523">
    <property type="term" value="F:RNA-DNA hybrid ribonuclease activity"/>
    <property type="evidence" value="ECO:0007669"/>
    <property type="project" value="InterPro"/>
</dbReference>
<dbReference type="Pfam" id="PF13456">
    <property type="entry name" value="RVT_3"/>
    <property type="match status" value="1"/>
</dbReference>
<organism evidence="3 4">
    <name type="scientific">Lolium multiflorum</name>
    <name type="common">Italian ryegrass</name>
    <name type="synonym">Lolium perenne subsp. multiflorum</name>
    <dbReference type="NCBI Taxonomy" id="4521"/>
    <lineage>
        <taxon>Eukaryota</taxon>
        <taxon>Viridiplantae</taxon>
        <taxon>Streptophyta</taxon>
        <taxon>Embryophyta</taxon>
        <taxon>Tracheophyta</taxon>
        <taxon>Spermatophyta</taxon>
        <taxon>Magnoliopsida</taxon>
        <taxon>Liliopsida</taxon>
        <taxon>Poales</taxon>
        <taxon>Poaceae</taxon>
        <taxon>BOP clade</taxon>
        <taxon>Pooideae</taxon>
        <taxon>Poodae</taxon>
        <taxon>Poeae</taxon>
        <taxon>Poeae Chloroplast Group 2 (Poeae type)</taxon>
        <taxon>Loliodinae</taxon>
        <taxon>Loliinae</taxon>
        <taxon>Lolium</taxon>
    </lineage>
</organism>
<dbReference type="GO" id="GO:0003676">
    <property type="term" value="F:nucleic acid binding"/>
    <property type="evidence" value="ECO:0007669"/>
    <property type="project" value="InterPro"/>
</dbReference>
<feature type="domain" description="RNase H type-1" evidence="2">
    <location>
        <begin position="35"/>
        <end position="109"/>
    </location>
</feature>
<feature type="region of interest" description="Disordered" evidence="1">
    <location>
        <begin position="1"/>
        <end position="22"/>
    </location>
</feature>
<dbReference type="Proteomes" id="UP001231189">
    <property type="component" value="Unassembled WGS sequence"/>
</dbReference>
<dbReference type="InterPro" id="IPR002156">
    <property type="entry name" value="RNaseH_domain"/>
</dbReference>
<dbReference type="EMBL" id="JAUUTY010000004">
    <property type="protein sequence ID" value="KAK1642709.1"/>
    <property type="molecule type" value="Genomic_DNA"/>
</dbReference>
<evidence type="ECO:0000259" key="2">
    <source>
        <dbReference type="Pfam" id="PF13456"/>
    </source>
</evidence>
<name>A0AAD8W6C2_LOLMU</name>
<accession>A0AAD8W6C2</accession>
<evidence type="ECO:0000256" key="1">
    <source>
        <dbReference type="SAM" id="MobiDB-lite"/>
    </source>
</evidence>
<evidence type="ECO:0000313" key="4">
    <source>
        <dbReference type="Proteomes" id="UP001231189"/>
    </source>
</evidence>
<keyword evidence="4" id="KW-1185">Reference proteome</keyword>
<sequence length="123" mass="13407">MINESATKQIRPGSRHPRQVFRSLNPPLDGDVKINVDVALARYDDRGVVAAICRRSDGVYLGSSALDCPGFSEPAILETIAYKEGLSLVADLQETRCVITSDCQEVITAKKHDCHPAGNKILE</sequence>